<keyword evidence="9 15" id="KW-0418">Kinase</keyword>
<keyword evidence="18" id="KW-1185">Reference proteome</keyword>
<dbReference type="SUPFAM" id="SSF52374">
    <property type="entry name" value="Nucleotidylyl transferase"/>
    <property type="match status" value="1"/>
</dbReference>
<dbReference type="FunFam" id="3.40.50.620:FF:000021">
    <property type="entry name" value="Riboflavin biosynthesis protein"/>
    <property type="match status" value="1"/>
</dbReference>
<dbReference type="Proteomes" id="UP000078368">
    <property type="component" value="Unassembled WGS sequence"/>
</dbReference>
<dbReference type="Gene3D" id="3.40.50.620">
    <property type="entry name" value="HUPs"/>
    <property type="match status" value="1"/>
</dbReference>
<comment type="function">
    <text evidence="1">Catalyzes the phosphorylation of riboflavin to FMN followed by the adenylation of FMN to FAD.</text>
</comment>
<dbReference type="InterPro" id="IPR015864">
    <property type="entry name" value="FAD_synthase"/>
</dbReference>
<dbReference type="InterPro" id="IPR015865">
    <property type="entry name" value="Riboflavin_kinase_bac/euk"/>
</dbReference>
<evidence type="ECO:0000256" key="11">
    <source>
        <dbReference type="ARBA" id="ARBA00022840"/>
    </source>
</evidence>
<comment type="catalytic activity">
    <reaction evidence="14 15">
        <text>FMN + ATP + H(+) = FAD + diphosphate</text>
        <dbReference type="Rhea" id="RHEA:17237"/>
        <dbReference type="ChEBI" id="CHEBI:15378"/>
        <dbReference type="ChEBI" id="CHEBI:30616"/>
        <dbReference type="ChEBI" id="CHEBI:33019"/>
        <dbReference type="ChEBI" id="CHEBI:57692"/>
        <dbReference type="ChEBI" id="CHEBI:58210"/>
        <dbReference type="EC" id="2.7.7.2"/>
    </reaction>
</comment>
<keyword evidence="11 15" id="KW-0067">ATP-binding</keyword>
<dbReference type="EC" id="2.7.7.2" evidence="15"/>
<evidence type="ECO:0000256" key="2">
    <source>
        <dbReference type="ARBA" id="ARBA00004726"/>
    </source>
</evidence>
<keyword evidence="10 15" id="KW-0274">FAD</keyword>
<dbReference type="NCBIfam" id="NF004160">
    <property type="entry name" value="PRK05627.1-3"/>
    <property type="match status" value="1"/>
</dbReference>
<dbReference type="UniPathway" id="UPA00276">
    <property type="reaction ID" value="UER00406"/>
</dbReference>
<comment type="pathway">
    <text evidence="2 15">Cofactor biosynthesis; FAD biosynthesis; FAD from FMN: step 1/1.</text>
</comment>
<evidence type="ECO:0000256" key="3">
    <source>
        <dbReference type="ARBA" id="ARBA00005201"/>
    </source>
</evidence>
<dbReference type="GO" id="GO:0003919">
    <property type="term" value="F:FMN adenylyltransferase activity"/>
    <property type="evidence" value="ECO:0007669"/>
    <property type="project" value="UniProtKB-UniRule"/>
</dbReference>
<keyword evidence="5 15" id="KW-0288">FMN</keyword>
<evidence type="ECO:0000256" key="14">
    <source>
        <dbReference type="ARBA" id="ARBA00049494"/>
    </source>
</evidence>
<gene>
    <name evidence="17" type="ORF">A4H34_09580</name>
</gene>
<sequence>MDVWRKPEDIPSGLVGTAVTIGVFDGVHKGHRAVLRETVRQARERGFVSVALTFDPHPASVHSAQNVHLVSTLEDRIDRLAAAGIDAVYVQRYTLDYARATPREFFENQLVGELRARVVVVGEDVRFGFRNEGDGAVLAELGEEKGVDVTLVSDLAAPEGRRWSSTWVRELLAAGDVAGAARVLGRRHRIRGEVVHGFQRGRAIGFPTANLAGDDLGEVPADGVYAGWLVRSVEGSCAAEYLPAAISVGTNPHFEGTERTVEVHVLGRSDLNLYGESIAVDFVEYLRPMLSFDSLEGLLGQMDEDLRNTAEILGVPTAGRVDPASVTAV</sequence>
<evidence type="ECO:0000256" key="9">
    <source>
        <dbReference type="ARBA" id="ARBA00022777"/>
    </source>
</evidence>
<keyword evidence="4 15" id="KW-0285">Flavoprotein</keyword>
<dbReference type="InterPro" id="IPR023465">
    <property type="entry name" value="Riboflavin_kinase_dom_sf"/>
</dbReference>
<comment type="pathway">
    <text evidence="3 15">Cofactor biosynthesis; FMN biosynthesis; FMN from riboflavin (ATP route): step 1/1.</text>
</comment>
<dbReference type="InterPro" id="IPR023468">
    <property type="entry name" value="Riboflavin_kinase"/>
</dbReference>
<evidence type="ECO:0000256" key="1">
    <source>
        <dbReference type="ARBA" id="ARBA00002121"/>
    </source>
</evidence>
<evidence type="ECO:0000256" key="13">
    <source>
        <dbReference type="ARBA" id="ARBA00047880"/>
    </source>
</evidence>
<dbReference type="FunFam" id="2.40.30.30:FF:000003">
    <property type="entry name" value="Riboflavin biosynthesis protein"/>
    <property type="match status" value="1"/>
</dbReference>
<keyword evidence="7 15" id="KW-0548">Nucleotidyltransferase</keyword>
<evidence type="ECO:0000256" key="6">
    <source>
        <dbReference type="ARBA" id="ARBA00022679"/>
    </source>
</evidence>
<dbReference type="EMBL" id="LVZK01000003">
    <property type="protein sequence ID" value="OAP85492.1"/>
    <property type="molecule type" value="Genomic_DNA"/>
</dbReference>
<dbReference type="PANTHER" id="PTHR22749:SF6">
    <property type="entry name" value="RIBOFLAVIN KINASE"/>
    <property type="match status" value="1"/>
</dbReference>
<dbReference type="NCBIfam" id="TIGR00083">
    <property type="entry name" value="ribF"/>
    <property type="match status" value="1"/>
</dbReference>
<dbReference type="PIRSF" id="PIRSF004491">
    <property type="entry name" value="FAD_Synth"/>
    <property type="match status" value="1"/>
</dbReference>
<dbReference type="STRING" id="1823756.A4H34_09580"/>
<dbReference type="GO" id="GO:0006747">
    <property type="term" value="P:FAD biosynthetic process"/>
    <property type="evidence" value="ECO:0007669"/>
    <property type="project" value="UniProtKB-UniRule"/>
</dbReference>
<dbReference type="AlphaFoldDB" id="A0A179B1C1"/>
<evidence type="ECO:0000256" key="5">
    <source>
        <dbReference type="ARBA" id="ARBA00022643"/>
    </source>
</evidence>
<dbReference type="SUPFAM" id="SSF82114">
    <property type="entry name" value="Riboflavin kinase-like"/>
    <property type="match status" value="1"/>
</dbReference>
<dbReference type="EC" id="2.7.1.26" evidence="15"/>
<dbReference type="GO" id="GO:0009398">
    <property type="term" value="P:FMN biosynthetic process"/>
    <property type="evidence" value="ECO:0007669"/>
    <property type="project" value="UniProtKB-UniRule"/>
</dbReference>
<evidence type="ECO:0000256" key="12">
    <source>
        <dbReference type="ARBA" id="ARBA00023268"/>
    </source>
</evidence>
<evidence type="ECO:0000256" key="10">
    <source>
        <dbReference type="ARBA" id="ARBA00022827"/>
    </source>
</evidence>
<dbReference type="PANTHER" id="PTHR22749">
    <property type="entry name" value="RIBOFLAVIN KINASE/FMN ADENYLYLTRANSFERASE"/>
    <property type="match status" value="1"/>
</dbReference>
<dbReference type="RefSeq" id="WP_064232059.1">
    <property type="nucleotide sequence ID" value="NZ_LVZK01000003.1"/>
</dbReference>
<dbReference type="UniPathway" id="UPA00277">
    <property type="reaction ID" value="UER00407"/>
</dbReference>
<dbReference type="OrthoDB" id="9803667at2"/>
<dbReference type="GO" id="GO:0005524">
    <property type="term" value="F:ATP binding"/>
    <property type="evidence" value="ECO:0007669"/>
    <property type="project" value="UniProtKB-UniRule"/>
</dbReference>
<accession>A0A179B1C1</accession>
<evidence type="ECO:0000256" key="7">
    <source>
        <dbReference type="ARBA" id="ARBA00022695"/>
    </source>
</evidence>
<dbReference type="InterPro" id="IPR004821">
    <property type="entry name" value="Cyt_trans-like"/>
</dbReference>
<dbReference type="CDD" id="cd02064">
    <property type="entry name" value="FAD_synthetase_N"/>
    <property type="match status" value="1"/>
</dbReference>
<protein>
    <recommendedName>
        <fullName evidence="15">Riboflavin biosynthesis protein</fullName>
    </recommendedName>
    <domain>
        <recommendedName>
            <fullName evidence="15">Riboflavin kinase</fullName>
            <ecNumber evidence="15">2.7.1.26</ecNumber>
        </recommendedName>
        <alternativeName>
            <fullName evidence="15">Flavokinase</fullName>
        </alternativeName>
    </domain>
    <domain>
        <recommendedName>
            <fullName evidence="15">FMN adenylyltransferase</fullName>
            <ecNumber evidence="15">2.7.7.2</ecNumber>
        </recommendedName>
        <alternativeName>
            <fullName evidence="15">FAD pyrophosphorylase</fullName>
        </alternativeName>
        <alternativeName>
            <fullName evidence="15">FAD synthase</fullName>
        </alternativeName>
    </domain>
</protein>
<evidence type="ECO:0000313" key="17">
    <source>
        <dbReference type="EMBL" id="OAP85492.1"/>
    </source>
</evidence>
<name>A0A179B1C1_9ACTO</name>
<dbReference type="InterPro" id="IPR014729">
    <property type="entry name" value="Rossmann-like_a/b/a_fold"/>
</dbReference>
<evidence type="ECO:0000256" key="4">
    <source>
        <dbReference type="ARBA" id="ARBA00022630"/>
    </source>
</evidence>
<evidence type="ECO:0000256" key="8">
    <source>
        <dbReference type="ARBA" id="ARBA00022741"/>
    </source>
</evidence>
<keyword evidence="6 15" id="KW-0808">Transferase</keyword>
<evidence type="ECO:0000259" key="16">
    <source>
        <dbReference type="SMART" id="SM00904"/>
    </source>
</evidence>
<dbReference type="SMART" id="SM00904">
    <property type="entry name" value="Flavokinase"/>
    <property type="match status" value="1"/>
</dbReference>
<evidence type="ECO:0000313" key="18">
    <source>
        <dbReference type="Proteomes" id="UP000078368"/>
    </source>
</evidence>
<dbReference type="Pfam" id="PF06574">
    <property type="entry name" value="FAD_syn"/>
    <property type="match status" value="1"/>
</dbReference>
<keyword evidence="12" id="KW-0511">Multifunctional enzyme</keyword>
<dbReference type="InterPro" id="IPR002606">
    <property type="entry name" value="Riboflavin_kinase_bac"/>
</dbReference>
<dbReference type="GO" id="GO:0009231">
    <property type="term" value="P:riboflavin biosynthetic process"/>
    <property type="evidence" value="ECO:0007669"/>
    <property type="project" value="InterPro"/>
</dbReference>
<dbReference type="Gene3D" id="2.40.30.30">
    <property type="entry name" value="Riboflavin kinase-like"/>
    <property type="match status" value="1"/>
</dbReference>
<comment type="caution">
    <text evidence="17">The sequence shown here is derived from an EMBL/GenBank/DDBJ whole genome shotgun (WGS) entry which is preliminary data.</text>
</comment>
<comment type="similarity">
    <text evidence="15">Belongs to the ribF family.</text>
</comment>
<dbReference type="GO" id="GO:0008531">
    <property type="term" value="F:riboflavin kinase activity"/>
    <property type="evidence" value="ECO:0007669"/>
    <property type="project" value="UniProtKB-UniRule"/>
</dbReference>
<feature type="domain" description="Riboflavin kinase" evidence="16">
    <location>
        <begin position="183"/>
        <end position="314"/>
    </location>
</feature>
<dbReference type="Pfam" id="PF01687">
    <property type="entry name" value="Flavokinase"/>
    <property type="match status" value="1"/>
</dbReference>
<proteinExistence type="inferred from homology"/>
<keyword evidence="8 15" id="KW-0547">Nucleotide-binding</keyword>
<organism evidence="17 18">
    <name type="scientific">Peptidiphaga gingivicola</name>
    <dbReference type="NCBI Taxonomy" id="2741497"/>
    <lineage>
        <taxon>Bacteria</taxon>
        <taxon>Bacillati</taxon>
        <taxon>Actinomycetota</taxon>
        <taxon>Actinomycetes</taxon>
        <taxon>Actinomycetales</taxon>
        <taxon>Actinomycetaceae</taxon>
        <taxon>Peptidiphaga</taxon>
    </lineage>
</organism>
<comment type="catalytic activity">
    <reaction evidence="13 15">
        <text>riboflavin + ATP = FMN + ADP + H(+)</text>
        <dbReference type="Rhea" id="RHEA:14357"/>
        <dbReference type="ChEBI" id="CHEBI:15378"/>
        <dbReference type="ChEBI" id="CHEBI:30616"/>
        <dbReference type="ChEBI" id="CHEBI:57986"/>
        <dbReference type="ChEBI" id="CHEBI:58210"/>
        <dbReference type="ChEBI" id="CHEBI:456216"/>
        <dbReference type="EC" id="2.7.1.26"/>
    </reaction>
</comment>
<evidence type="ECO:0000256" key="15">
    <source>
        <dbReference type="PIRNR" id="PIRNR004491"/>
    </source>
</evidence>
<dbReference type="NCBIfam" id="TIGR00125">
    <property type="entry name" value="cyt_tran_rel"/>
    <property type="match status" value="1"/>
</dbReference>
<reference evidence="17 18" key="1">
    <citation type="submission" date="2016-04" db="EMBL/GenBank/DDBJ databases">
        <title>Peptidophaga gingivicola gen. nov., sp. nov., isolated from human subgingival plaque.</title>
        <authorList>
            <person name="Beall C.J."/>
            <person name="Mokrzan E.M."/>
            <person name="Griffen A.L."/>
            <person name="Leys E.J."/>
        </authorList>
    </citation>
    <scope>NUCLEOTIDE SEQUENCE [LARGE SCALE GENOMIC DNA]</scope>
    <source>
        <strain evidence="17 18">BA112</strain>
    </source>
</reference>